<feature type="compositionally biased region" description="Polar residues" evidence="1">
    <location>
        <begin position="1"/>
        <end position="10"/>
    </location>
</feature>
<dbReference type="InterPro" id="IPR037465">
    <property type="entry name" value="YlxR"/>
</dbReference>
<evidence type="ECO:0000313" key="4">
    <source>
        <dbReference type="Proteomes" id="UP000199473"/>
    </source>
</evidence>
<evidence type="ECO:0000256" key="1">
    <source>
        <dbReference type="SAM" id="MobiDB-lite"/>
    </source>
</evidence>
<keyword evidence="4" id="KW-1185">Reference proteome</keyword>
<accession>A0A1I4ABN4</accession>
<name>A0A1I4ABN4_9PROT</name>
<reference evidence="3 4" key="1">
    <citation type="submission" date="2016-10" db="EMBL/GenBank/DDBJ databases">
        <authorList>
            <person name="de Groot N.N."/>
        </authorList>
    </citation>
    <scope>NUCLEOTIDE SEQUENCE [LARGE SCALE GENOMIC DNA]</scope>
    <source>
        <strain evidence="3 4">DSM 19981</strain>
    </source>
</reference>
<organism evidence="3 4">
    <name type="scientific">Falsiroseomonas stagni DSM 19981</name>
    <dbReference type="NCBI Taxonomy" id="1123062"/>
    <lineage>
        <taxon>Bacteria</taxon>
        <taxon>Pseudomonadati</taxon>
        <taxon>Pseudomonadota</taxon>
        <taxon>Alphaproteobacteria</taxon>
        <taxon>Acetobacterales</taxon>
        <taxon>Roseomonadaceae</taxon>
        <taxon>Falsiroseomonas</taxon>
    </lineage>
</organism>
<feature type="region of interest" description="Disordered" evidence="1">
    <location>
        <begin position="1"/>
        <end position="21"/>
    </location>
</feature>
<dbReference type="AlphaFoldDB" id="A0A1I4ABN4"/>
<dbReference type="InterPro" id="IPR029064">
    <property type="entry name" value="Ribosomal_eL30-like_sf"/>
</dbReference>
<dbReference type="InterPro" id="IPR035931">
    <property type="entry name" value="YlxR-like_sf"/>
</dbReference>
<feature type="region of interest" description="Disordered" evidence="1">
    <location>
        <begin position="237"/>
        <end position="262"/>
    </location>
</feature>
<dbReference type="Gene3D" id="3.30.1230.10">
    <property type="entry name" value="YlxR-like"/>
    <property type="match status" value="1"/>
</dbReference>
<dbReference type="Proteomes" id="UP000199473">
    <property type="component" value="Unassembled WGS sequence"/>
</dbReference>
<dbReference type="PANTHER" id="PTHR34215:SF1">
    <property type="entry name" value="YLXR DOMAIN-CONTAINING PROTEIN"/>
    <property type="match status" value="1"/>
</dbReference>
<dbReference type="InterPro" id="IPR007393">
    <property type="entry name" value="YlxR_dom"/>
</dbReference>
<evidence type="ECO:0000259" key="2">
    <source>
        <dbReference type="Pfam" id="PF04296"/>
    </source>
</evidence>
<gene>
    <name evidence="3" type="ORF">SAMN02745775_103320</name>
</gene>
<dbReference type="SUPFAM" id="SSF64376">
    <property type="entry name" value="YlxR-like"/>
    <property type="match status" value="1"/>
</dbReference>
<dbReference type="SUPFAM" id="SSF55315">
    <property type="entry name" value="L30e-like"/>
    <property type="match status" value="1"/>
</dbReference>
<dbReference type="EMBL" id="FOSQ01000003">
    <property type="protein sequence ID" value="SFK53842.1"/>
    <property type="molecule type" value="Genomic_DNA"/>
</dbReference>
<sequence>MGSRATNATPDTAPHPAQAGVPATLIEDQAALVAAGPAVCAEDDLADDAEEPEKGPLRRCLVTRERLPKEAMLRFVLSPDRLVVCDLAGRLPGRGMWLSAKADVIERATARGAFAKAARGSVHVPPDLRARIEDGLRGRVRDLIGFARRAGQAVSGWQAAREVLQAGQAGLVVQASDGSLAERERLLGLRRVASVAPLNAEELGALFGRDRAVHVVIAPGKLADGIAAEAARLAGVAAAGPRQGDAPGAPPEATPPPATAGD</sequence>
<feature type="domain" description="YlxR" evidence="2">
    <location>
        <begin position="58"/>
        <end position="133"/>
    </location>
</feature>
<dbReference type="NCBIfam" id="NF006622">
    <property type="entry name" value="PRK09190.1"/>
    <property type="match status" value="1"/>
</dbReference>
<protein>
    <recommendedName>
        <fullName evidence="2">YlxR domain-containing protein</fullName>
    </recommendedName>
</protein>
<feature type="compositionally biased region" description="Pro residues" evidence="1">
    <location>
        <begin position="248"/>
        <end position="262"/>
    </location>
</feature>
<dbReference type="PANTHER" id="PTHR34215">
    <property type="entry name" value="BLL0784 PROTEIN"/>
    <property type="match status" value="1"/>
</dbReference>
<dbReference type="Pfam" id="PF04296">
    <property type="entry name" value="YlxR"/>
    <property type="match status" value="1"/>
</dbReference>
<dbReference type="STRING" id="1123062.SAMN02745775_103320"/>
<proteinExistence type="predicted"/>
<dbReference type="Gene3D" id="3.30.1330.30">
    <property type="match status" value="1"/>
</dbReference>
<evidence type="ECO:0000313" key="3">
    <source>
        <dbReference type="EMBL" id="SFK53842.1"/>
    </source>
</evidence>
<dbReference type="OrthoDB" id="9799836at2"/>